<dbReference type="Pfam" id="PF07331">
    <property type="entry name" value="TctB"/>
    <property type="match status" value="1"/>
</dbReference>
<feature type="transmembrane region" description="Helical" evidence="1">
    <location>
        <begin position="84"/>
        <end position="112"/>
    </location>
</feature>
<dbReference type="EMBL" id="JALBUU010000028">
    <property type="protein sequence ID" value="MCI0755382.1"/>
    <property type="molecule type" value="Genomic_DNA"/>
</dbReference>
<comment type="caution">
    <text evidence="3">The sequence shown here is derived from an EMBL/GenBank/DDBJ whole genome shotgun (WGS) entry which is preliminary data.</text>
</comment>
<evidence type="ECO:0000313" key="4">
    <source>
        <dbReference type="Proteomes" id="UP001201985"/>
    </source>
</evidence>
<keyword evidence="1" id="KW-0812">Transmembrane</keyword>
<name>A0ABS9W7V9_9PROT</name>
<dbReference type="Proteomes" id="UP001201985">
    <property type="component" value="Unassembled WGS sequence"/>
</dbReference>
<keyword evidence="4" id="KW-1185">Reference proteome</keyword>
<feature type="domain" description="DUF1468" evidence="2">
    <location>
        <begin position="12"/>
        <end position="148"/>
    </location>
</feature>
<reference evidence="3 4" key="1">
    <citation type="submission" date="2022-03" db="EMBL/GenBank/DDBJ databases">
        <title>Complete genome analysis of Roseomonas KG 17.1 : a prolific producer of plant growth promoters.</title>
        <authorList>
            <person name="Saadouli I."/>
            <person name="Najjari A."/>
            <person name="Mosbah A."/>
            <person name="Ouzari H.I."/>
        </authorList>
    </citation>
    <scope>NUCLEOTIDE SEQUENCE [LARGE SCALE GENOMIC DNA]</scope>
    <source>
        <strain evidence="3 4">KG17-1</strain>
    </source>
</reference>
<keyword evidence="1" id="KW-0472">Membrane</keyword>
<keyword evidence="1" id="KW-1133">Transmembrane helix</keyword>
<accession>A0ABS9W7V9</accession>
<dbReference type="RefSeq" id="WP_120009595.1">
    <property type="nucleotide sequence ID" value="NZ_JALBUU010000028.1"/>
</dbReference>
<organism evidence="3 4">
    <name type="scientific">Teichococcus vastitatis</name>
    <dbReference type="NCBI Taxonomy" id="2307076"/>
    <lineage>
        <taxon>Bacteria</taxon>
        <taxon>Pseudomonadati</taxon>
        <taxon>Pseudomonadota</taxon>
        <taxon>Alphaproteobacteria</taxon>
        <taxon>Acetobacterales</taxon>
        <taxon>Roseomonadaceae</taxon>
        <taxon>Roseomonas</taxon>
    </lineage>
</organism>
<evidence type="ECO:0000313" key="3">
    <source>
        <dbReference type="EMBL" id="MCI0755382.1"/>
    </source>
</evidence>
<feature type="transmembrane region" description="Helical" evidence="1">
    <location>
        <begin position="12"/>
        <end position="33"/>
    </location>
</feature>
<proteinExistence type="predicted"/>
<feature type="transmembrane region" description="Helical" evidence="1">
    <location>
        <begin position="45"/>
        <end position="64"/>
    </location>
</feature>
<protein>
    <submittedName>
        <fullName evidence="3">Tripartite tricarboxylate transporter TctB family protein</fullName>
    </submittedName>
</protein>
<dbReference type="InterPro" id="IPR009936">
    <property type="entry name" value="DUF1468"/>
</dbReference>
<evidence type="ECO:0000259" key="2">
    <source>
        <dbReference type="Pfam" id="PF07331"/>
    </source>
</evidence>
<gene>
    <name evidence="3" type="ORF">MON41_16805</name>
</gene>
<evidence type="ECO:0000256" key="1">
    <source>
        <dbReference type="SAM" id="Phobius"/>
    </source>
</evidence>
<sequence length="160" mass="17273">MLTRFHLELGFAGLVLLIGATGLVGSSGLDFGWGADGPRAGYFPFRVAVILVAMATLVAVQAIINRAALRRVVVAEPEGLRRVLGFGLPIIGLVLVAQWLGLYVAMALYLLVVIRWQGRRPWHTALGVALGVTVVTFLIFEIWFQVPLLKGPLEIMLGLG</sequence>
<feature type="transmembrane region" description="Helical" evidence="1">
    <location>
        <begin position="124"/>
        <end position="144"/>
    </location>
</feature>